<accession>I0KAX3</accession>
<dbReference type="STRING" id="1166018.FAES_3267"/>
<dbReference type="RefSeq" id="WP_015332375.1">
    <property type="nucleotide sequence ID" value="NC_020054.1"/>
</dbReference>
<dbReference type="HOGENOM" id="CLU_1136719_0_0_10"/>
<dbReference type="EMBL" id="HE796683">
    <property type="protein sequence ID" value="CCH01276.1"/>
    <property type="molecule type" value="Genomic_DNA"/>
</dbReference>
<sequence length="244" mass="27158">MNVSDITPAQLARLTSDFNQMAKQPVQVEIISETAYAYGTELAVLRIWSKYKASPKTAYGYSTNLNTWFFSLTLGPATEVSVWSDQITSIREASAKAILSRLEQEQDCTLYLLPACEILHTDGAFTYALRGIESLGAELESQIQLSYDDGSFDVVCDLTDLSTDALVHLAEWIQQPVHPSVEATLDEALTEAVDTFMDLYADVIAANGLDIKAVFDWWSENDYKWPHTKFEALKQAIAQRVLAA</sequence>
<dbReference type="Proteomes" id="UP000011058">
    <property type="component" value="Chromosome"/>
</dbReference>
<name>I0KAX3_9BACT</name>
<protein>
    <submittedName>
        <fullName evidence="1">Uncharacterized protein</fullName>
    </submittedName>
</protein>
<evidence type="ECO:0000313" key="1">
    <source>
        <dbReference type="EMBL" id="CCH01276.1"/>
    </source>
</evidence>
<gene>
    <name evidence="1" type="ORF">FAES_3267</name>
</gene>
<dbReference type="AlphaFoldDB" id="I0KAX3"/>
<dbReference type="KEGG" id="fae:FAES_3267"/>
<organism evidence="1 2">
    <name type="scientific">Fibrella aestuarina BUZ 2</name>
    <dbReference type="NCBI Taxonomy" id="1166018"/>
    <lineage>
        <taxon>Bacteria</taxon>
        <taxon>Pseudomonadati</taxon>
        <taxon>Bacteroidota</taxon>
        <taxon>Cytophagia</taxon>
        <taxon>Cytophagales</taxon>
        <taxon>Spirosomataceae</taxon>
        <taxon>Fibrella</taxon>
    </lineage>
</organism>
<keyword evidence="2" id="KW-1185">Reference proteome</keyword>
<proteinExistence type="predicted"/>
<evidence type="ECO:0000313" key="2">
    <source>
        <dbReference type="Proteomes" id="UP000011058"/>
    </source>
</evidence>
<reference evidence="1 2" key="1">
    <citation type="journal article" date="2012" name="J. Bacteriol.">
        <title>Genome Sequence of Fibrella aestuarina BUZ 2T, a Filamentous Marine Bacterium.</title>
        <authorList>
            <person name="Filippini M."/>
            <person name="Qi W."/>
            <person name="Blom J."/>
            <person name="Goesmann A."/>
            <person name="Smits T.H."/>
            <person name="Bagheri H.C."/>
        </authorList>
    </citation>
    <scope>NUCLEOTIDE SEQUENCE [LARGE SCALE GENOMIC DNA]</scope>
    <source>
        <strain evidence="2">BUZ 2T</strain>
    </source>
</reference>